<dbReference type="AlphaFoldDB" id="A0A5P8FR43"/>
<dbReference type="PANTHER" id="PTHR10183:SF379">
    <property type="entry name" value="CALPAIN-5"/>
    <property type="match status" value="1"/>
</dbReference>
<evidence type="ECO:0000256" key="4">
    <source>
        <dbReference type="ARBA" id="ARBA00022807"/>
    </source>
</evidence>
<dbReference type="PROSITE" id="PS50203">
    <property type="entry name" value="CALPAIN_CAT"/>
    <property type="match status" value="1"/>
</dbReference>
<feature type="region of interest" description="Disordered" evidence="6">
    <location>
        <begin position="78"/>
        <end position="135"/>
    </location>
</feature>
<dbReference type="InterPro" id="IPR038765">
    <property type="entry name" value="Papain-like_cys_pep_sf"/>
</dbReference>
<evidence type="ECO:0000313" key="8">
    <source>
        <dbReference type="EMBL" id="QFQ31242.2"/>
    </source>
</evidence>
<evidence type="ECO:0000256" key="6">
    <source>
        <dbReference type="SAM" id="MobiDB-lite"/>
    </source>
</evidence>
<evidence type="ECO:0000256" key="2">
    <source>
        <dbReference type="ARBA" id="ARBA00022670"/>
    </source>
</evidence>
<evidence type="ECO:0000259" key="7">
    <source>
        <dbReference type="PROSITE" id="PS50203"/>
    </source>
</evidence>
<dbReference type="SMART" id="SM00230">
    <property type="entry name" value="CysPc"/>
    <property type="match status" value="1"/>
</dbReference>
<dbReference type="RefSeq" id="WP_123092981.1">
    <property type="nucleotide sequence ID" value="NZ_CP044548.2"/>
</dbReference>
<protein>
    <recommendedName>
        <fullName evidence="7">Calpain catalytic domain-containing protein</fullName>
    </recommendedName>
</protein>
<dbReference type="Gene3D" id="1.10.287.1060">
    <property type="entry name" value="ESAT-6-like"/>
    <property type="match status" value="1"/>
</dbReference>
<feature type="active site" evidence="5">
    <location>
        <position position="322"/>
    </location>
</feature>
<keyword evidence="4 5" id="KW-0788">Thiol protease</keyword>
<dbReference type="PANTHER" id="PTHR10183">
    <property type="entry name" value="CALPAIN"/>
    <property type="match status" value="1"/>
</dbReference>
<accession>A0A5P8FR43</accession>
<dbReference type="SUPFAM" id="SSF54001">
    <property type="entry name" value="Cysteine proteinases"/>
    <property type="match status" value="1"/>
</dbReference>
<dbReference type="Pfam" id="PF00648">
    <property type="entry name" value="Peptidase_C2"/>
    <property type="match status" value="1"/>
</dbReference>
<dbReference type="EMBL" id="CP044548">
    <property type="protein sequence ID" value="QFQ31242.2"/>
    <property type="molecule type" value="Genomic_DNA"/>
</dbReference>
<evidence type="ECO:0000313" key="9">
    <source>
        <dbReference type="Proteomes" id="UP000271708"/>
    </source>
</evidence>
<sequence length="367" mass="39129">MTLTDGMDVARVRQVGAQLRATEQRLDEVCRTGRAGLATLDEAWQGPDLASFGDRWSAAERVVHAAADRVRAYADELERQADAQDSASDSPGGRGPGGPAGPGGRDGGAGGADDAGAGGSTKEKDNPNFDPDAEDAVDTEIEGPLFRDGAAPTDVEQGSLNDCWFIASLQAVAATHPEVLEQGVVDNGDGTYDVTLYVDGEPVVYRVDAVVPADDGDPVFADNASASDRELWPLLYEKAMAQHMGGDWRNLDYDTAERALEAITGQDVDTENTSSGIFDWNAPPDSDEIREVLDTGGQVLLSSHDDVGGRPLYEDDTIATNHLYWVSGVTESGDLELTNPWSPGDDPIVLTYEEFQDNFGHISTSRP</sequence>
<evidence type="ECO:0000256" key="5">
    <source>
        <dbReference type="PROSITE-ProRule" id="PRU00239"/>
    </source>
</evidence>
<evidence type="ECO:0000256" key="3">
    <source>
        <dbReference type="ARBA" id="ARBA00022801"/>
    </source>
</evidence>
<gene>
    <name evidence="8" type="ORF">EEW87_014375</name>
</gene>
<proteinExistence type="inferred from homology"/>
<feature type="domain" description="Calpain catalytic" evidence="7">
    <location>
        <begin position="149"/>
        <end position="342"/>
    </location>
</feature>
<feature type="active site" evidence="5">
    <location>
        <position position="163"/>
    </location>
</feature>
<reference evidence="8 9" key="1">
    <citation type="submission" date="2019-09" db="EMBL/GenBank/DDBJ databases">
        <title>Complete Genome Sequence of Janibacter melonis M714 with both human health impact and industrial applications.</title>
        <authorList>
            <person name="Jin M."/>
            <person name="Zhao Q.R."/>
        </authorList>
    </citation>
    <scope>NUCLEOTIDE SEQUENCE [LARGE SCALE GENOMIC DNA]</scope>
    <source>
        <strain evidence="8 9">M714</strain>
    </source>
</reference>
<dbReference type="GO" id="GO:0006508">
    <property type="term" value="P:proteolysis"/>
    <property type="evidence" value="ECO:0007669"/>
    <property type="project" value="UniProtKB-KW"/>
</dbReference>
<dbReference type="GeneID" id="59162373"/>
<name>A0A5P8FR43_9MICO</name>
<organism evidence="8 9">
    <name type="scientific">Janibacter melonis</name>
    <dbReference type="NCBI Taxonomy" id="262209"/>
    <lineage>
        <taxon>Bacteria</taxon>
        <taxon>Bacillati</taxon>
        <taxon>Actinomycetota</taxon>
        <taxon>Actinomycetes</taxon>
        <taxon>Micrococcales</taxon>
        <taxon>Intrasporangiaceae</taxon>
        <taxon>Janibacter</taxon>
    </lineage>
</organism>
<dbReference type="Proteomes" id="UP000271708">
    <property type="component" value="Chromosome"/>
</dbReference>
<evidence type="ECO:0000256" key="1">
    <source>
        <dbReference type="ARBA" id="ARBA00007623"/>
    </source>
</evidence>
<feature type="compositionally biased region" description="Gly residues" evidence="6">
    <location>
        <begin position="92"/>
        <end position="119"/>
    </location>
</feature>
<keyword evidence="3 5" id="KW-0378">Hydrolase</keyword>
<dbReference type="GO" id="GO:0004198">
    <property type="term" value="F:calcium-dependent cysteine-type endopeptidase activity"/>
    <property type="evidence" value="ECO:0007669"/>
    <property type="project" value="InterPro"/>
</dbReference>
<dbReference type="KEGG" id="jme:EEW87_014375"/>
<dbReference type="InterPro" id="IPR001300">
    <property type="entry name" value="Peptidase_C2_calpain_cat"/>
</dbReference>
<feature type="active site" evidence="5">
    <location>
        <position position="339"/>
    </location>
</feature>
<keyword evidence="2 5" id="KW-0645">Protease</keyword>
<comment type="similarity">
    <text evidence="1">Belongs to the peptidase C2 family.</text>
</comment>
<dbReference type="InterPro" id="IPR022684">
    <property type="entry name" value="Calpain_cysteine_protease"/>
</dbReference>